<evidence type="ECO:0000313" key="10">
    <source>
        <dbReference type="Proteomes" id="UP001147700"/>
    </source>
</evidence>
<feature type="domain" description="Alcohol dehydrogenase-like N-terminal" evidence="8">
    <location>
        <begin position="25"/>
        <end position="150"/>
    </location>
</feature>
<keyword evidence="10" id="KW-1185">Reference proteome</keyword>
<dbReference type="Gene3D" id="3.40.50.720">
    <property type="entry name" value="NAD(P)-binding Rossmann-like Domain"/>
    <property type="match status" value="1"/>
</dbReference>
<feature type="region of interest" description="Disordered" evidence="6">
    <location>
        <begin position="262"/>
        <end position="294"/>
    </location>
</feature>
<evidence type="ECO:0000259" key="7">
    <source>
        <dbReference type="Pfam" id="PF00107"/>
    </source>
</evidence>
<dbReference type="InterPro" id="IPR013149">
    <property type="entry name" value="ADH-like_C"/>
</dbReference>
<evidence type="ECO:0000313" key="9">
    <source>
        <dbReference type="EMBL" id="MDA0138059.1"/>
    </source>
</evidence>
<dbReference type="InterPro" id="IPR013154">
    <property type="entry name" value="ADH-like_N"/>
</dbReference>
<dbReference type="Pfam" id="PF00107">
    <property type="entry name" value="ADH_zinc_N"/>
    <property type="match status" value="1"/>
</dbReference>
<accession>A0ABT4RHM7</accession>
<keyword evidence="4" id="KW-0560">Oxidoreductase</keyword>
<reference evidence="9" key="1">
    <citation type="submission" date="2022-10" db="EMBL/GenBank/DDBJ databases">
        <title>The WGS of Solirubrobacter sp. CPCC 204708.</title>
        <authorList>
            <person name="Jiang Z."/>
        </authorList>
    </citation>
    <scope>NUCLEOTIDE SEQUENCE</scope>
    <source>
        <strain evidence="9">CPCC 204708</strain>
    </source>
</reference>
<dbReference type="InterPro" id="IPR002328">
    <property type="entry name" value="ADH_Zn_CS"/>
</dbReference>
<dbReference type="EMBL" id="JAPCID010000013">
    <property type="protein sequence ID" value="MDA0138059.1"/>
    <property type="molecule type" value="Genomic_DNA"/>
</dbReference>
<comment type="cofactor">
    <cofactor evidence="1 5">
        <name>Zn(2+)</name>
        <dbReference type="ChEBI" id="CHEBI:29105"/>
    </cofactor>
</comment>
<gene>
    <name evidence="9" type="ORF">OJ962_11140</name>
</gene>
<dbReference type="SUPFAM" id="SSF50129">
    <property type="entry name" value="GroES-like"/>
    <property type="match status" value="1"/>
</dbReference>
<dbReference type="SUPFAM" id="SSF51735">
    <property type="entry name" value="NAD(P)-binding Rossmann-fold domains"/>
    <property type="match status" value="1"/>
</dbReference>
<evidence type="ECO:0000256" key="2">
    <source>
        <dbReference type="ARBA" id="ARBA00022723"/>
    </source>
</evidence>
<evidence type="ECO:0000256" key="1">
    <source>
        <dbReference type="ARBA" id="ARBA00001947"/>
    </source>
</evidence>
<dbReference type="CDD" id="cd08283">
    <property type="entry name" value="FDH_like_1"/>
    <property type="match status" value="1"/>
</dbReference>
<dbReference type="PANTHER" id="PTHR42813">
    <property type="entry name" value="ZINC-TYPE ALCOHOL DEHYDROGENASE-LIKE"/>
    <property type="match status" value="1"/>
</dbReference>
<organism evidence="9 10">
    <name type="scientific">Solirubrobacter deserti</name>
    <dbReference type="NCBI Taxonomy" id="2282478"/>
    <lineage>
        <taxon>Bacteria</taxon>
        <taxon>Bacillati</taxon>
        <taxon>Actinomycetota</taxon>
        <taxon>Thermoleophilia</taxon>
        <taxon>Solirubrobacterales</taxon>
        <taxon>Solirubrobacteraceae</taxon>
        <taxon>Solirubrobacter</taxon>
    </lineage>
</organism>
<dbReference type="Proteomes" id="UP001147700">
    <property type="component" value="Unassembled WGS sequence"/>
</dbReference>
<comment type="caution">
    <text evidence="9">The sequence shown here is derived from an EMBL/GenBank/DDBJ whole genome shotgun (WGS) entry which is preliminary data.</text>
</comment>
<dbReference type="PROSITE" id="PS00059">
    <property type="entry name" value="ADH_ZINC"/>
    <property type="match status" value="1"/>
</dbReference>
<evidence type="ECO:0000256" key="5">
    <source>
        <dbReference type="RuleBase" id="RU361277"/>
    </source>
</evidence>
<dbReference type="InterPro" id="IPR011032">
    <property type="entry name" value="GroES-like_sf"/>
</dbReference>
<comment type="similarity">
    <text evidence="5">Belongs to the zinc-containing alcohol dehydrogenase family.</text>
</comment>
<keyword evidence="3 5" id="KW-0862">Zinc</keyword>
<protein>
    <submittedName>
        <fullName evidence="9">Glutathione-dependent formaldehyde dehydrogenase</fullName>
    </submittedName>
</protein>
<dbReference type="RefSeq" id="WP_202954135.1">
    <property type="nucleotide sequence ID" value="NZ_JAPCID010000013.1"/>
</dbReference>
<name>A0ABT4RHM7_9ACTN</name>
<dbReference type="InterPro" id="IPR036291">
    <property type="entry name" value="NAD(P)-bd_dom_sf"/>
</dbReference>
<dbReference type="Gene3D" id="3.90.180.10">
    <property type="entry name" value="Medium-chain alcohol dehydrogenases, catalytic domain"/>
    <property type="match status" value="1"/>
</dbReference>
<evidence type="ECO:0000259" key="8">
    <source>
        <dbReference type="Pfam" id="PF08240"/>
    </source>
</evidence>
<feature type="domain" description="Alcohol dehydrogenase-like C-terminal" evidence="7">
    <location>
        <begin position="189"/>
        <end position="259"/>
    </location>
</feature>
<proteinExistence type="inferred from homology"/>
<evidence type="ECO:0000256" key="6">
    <source>
        <dbReference type="SAM" id="MobiDB-lite"/>
    </source>
</evidence>
<sequence length="401" mass="42349">MRAVVFHAVGDIRVEDVPDPRIQEPEDAIVRLTASAICGTDLHFVRGTMAGMKPGTILGHEGVGVVEEVGPLVRNFAPGDRVVVCSTIGCGNCSYCRAGYFAQCDRANPNGPQAGTAFFGGPENTGPFDGLQAEKARIPFAHTTLVKLPDAVTDEQAILISDIFPTGYFGAELAEVGDGDTVVVYGAGPVGVFAVLSAKLHGAGRVIAVDQHPDRLAMARRAGAETVDFSVEDPIDTIRDLTAGIGPDRVIDAVGVEAEFPHEGPATGRSETSPEKFAQETQKVAPEQDDEFAPGGAPSMALRWAVRSVAKAGTIGIIGVYPPQAQHFPIGEAMNKNLTIKMGNCNHRRYVPDLVDLVQSGAVDPTEAITQLEGVGGAIDAYKAFDDRRPGWLKVELEPTA</sequence>
<dbReference type="Pfam" id="PF08240">
    <property type="entry name" value="ADH_N"/>
    <property type="match status" value="1"/>
</dbReference>
<evidence type="ECO:0000256" key="4">
    <source>
        <dbReference type="ARBA" id="ARBA00023002"/>
    </source>
</evidence>
<evidence type="ECO:0000256" key="3">
    <source>
        <dbReference type="ARBA" id="ARBA00022833"/>
    </source>
</evidence>
<dbReference type="PANTHER" id="PTHR42813:SF7">
    <property type="entry name" value="ALCOHOL DEHYDROGENASE (ZN-DEPENDENT)-RELATED"/>
    <property type="match status" value="1"/>
</dbReference>
<keyword evidence="2 5" id="KW-0479">Metal-binding</keyword>